<sequence>MGMRVKEEIKVIGVDCPTCIYNIRRSIERKNLNIELEVDVSTGSAFIIYDSEKTSLAEIAEAIRHAGYDVEKSVVRIYTTAREADACSREEKLERLPGIIDARVSPLDGLAVIEYNPYTLTHGRILEYISRLGYRVIEEERVAAKREIVGLGVRRVLAFILATTVLVVHHAGFLEGLLGHHVTNSLIAVLSSIVLALNYDVVYTGLKPLTRLSPTMNSLIALSSTTTFVYSLAVLTHSLLNSGGSTDVLFFESSAGVLGFVSLGKYIEERIERRALSRFEELARRLEGRVRALRGNELVELDIEDVKPGDLVEARSGEKILVDGVVVEGKGYVDKSVFTGELEPRLKKASSRDPVLAGSILVNGYLVIRVTRVGEDTLLSRMLGIARTAQFTKPKFQRIADKIVGYLTWIVILLAIATFTYWYLFKGAPLDQAVLFTAAVLAVTCPCPLGIAIPLVVALSIIKSMDAGLLVRRGDLFEKVHYANMVVFDKTGTLTHGKFTVVEVVPLNYSFRDLLEYTCIAEKRSEHLLAKAIVDYCSAHGINPPDPDDFTPLPGLGVLAEYKGHAIVVGSYTLMREMNINVEGIEIQRLEATSSITSKVVYIAVDGVLRGVIVLGDKIREEASDVVKALRERGYEVGILTGDVESAAKNVAEKLGIGKVWSELRPEDKARTVEDLQKQGYRIIYVGDGVNDAIAMAKSFACIAMGGGSDILRETGDAIIVNDRLSSLIHILEFSKIARRKFIENLGWAFIYNAVLVPIAMGLLYEPFNIVLRPEHAAIAMILSDISVIANSTLILKWTPRFRTESK</sequence>
<keyword evidence="9 10" id="KW-0472">Membrane</keyword>
<keyword evidence="3 10" id="KW-0812">Transmembrane</keyword>
<dbReference type="GO" id="GO:0055070">
    <property type="term" value="P:copper ion homeostasis"/>
    <property type="evidence" value="ECO:0007669"/>
    <property type="project" value="TreeGrafter"/>
</dbReference>
<evidence type="ECO:0000256" key="8">
    <source>
        <dbReference type="ARBA" id="ARBA00022989"/>
    </source>
</evidence>
<comment type="similarity">
    <text evidence="2">Belongs to the cation transport ATPase (P-type) (TC 3.A.3) family. Type IB subfamily.</text>
</comment>
<evidence type="ECO:0000256" key="9">
    <source>
        <dbReference type="ARBA" id="ARBA00023136"/>
    </source>
</evidence>
<evidence type="ECO:0000256" key="3">
    <source>
        <dbReference type="ARBA" id="ARBA00022692"/>
    </source>
</evidence>
<dbReference type="InterPro" id="IPR036163">
    <property type="entry name" value="HMA_dom_sf"/>
</dbReference>
<dbReference type="InterPro" id="IPR036412">
    <property type="entry name" value="HAD-like_sf"/>
</dbReference>
<dbReference type="GO" id="GO:0005507">
    <property type="term" value="F:copper ion binding"/>
    <property type="evidence" value="ECO:0007669"/>
    <property type="project" value="TreeGrafter"/>
</dbReference>
<feature type="transmembrane region" description="Helical" evidence="10">
    <location>
        <begin position="218"/>
        <end position="236"/>
    </location>
</feature>
<organism evidence="12">
    <name type="scientific">Ignisphaera aggregans</name>
    <dbReference type="NCBI Taxonomy" id="334771"/>
    <lineage>
        <taxon>Archaea</taxon>
        <taxon>Thermoproteota</taxon>
        <taxon>Thermoprotei</taxon>
        <taxon>Desulfurococcales</taxon>
        <taxon>Desulfurococcaceae</taxon>
        <taxon>Ignisphaera</taxon>
    </lineage>
</organism>
<dbReference type="NCBIfam" id="TIGR01511">
    <property type="entry name" value="ATPase-IB1_Cu"/>
    <property type="match status" value="1"/>
</dbReference>
<dbReference type="SUPFAM" id="SSF56784">
    <property type="entry name" value="HAD-like"/>
    <property type="match status" value="1"/>
</dbReference>
<dbReference type="SUPFAM" id="SSF81653">
    <property type="entry name" value="Calcium ATPase, transduction domain A"/>
    <property type="match status" value="1"/>
</dbReference>
<keyword evidence="7" id="KW-1278">Translocase</keyword>
<name>A0A7J3Z842_9CREN</name>
<keyword evidence="4" id="KW-0479">Metal-binding</keyword>
<keyword evidence="8 10" id="KW-1133">Transmembrane helix</keyword>
<dbReference type="EMBL" id="DRYQ01000093">
    <property type="protein sequence ID" value="HHQ50999.1"/>
    <property type="molecule type" value="Genomic_DNA"/>
</dbReference>
<dbReference type="PROSITE" id="PS50846">
    <property type="entry name" value="HMA_2"/>
    <property type="match status" value="1"/>
</dbReference>
<protein>
    <submittedName>
        <fullName evidence="12">Heavy metal translocating P-type ATPase</fullName>
    </submittedName>
</protein>
<dbReference type="SFLD" id="SFLDF00027">
    <property type="entry name" value="p-type_atpase"/>
    <property type="match status" value="1"/>
</dbReference>
<comment type="caution">
    <text evidence="12">The sequence shown here is derived from an EMBL/GenBank/DDBJ whole genome shotgun (WGS) entry which is preliminary data.</text>
</comment>
<evidence type="ECO:0000259" key="11">
    <source>
        <dbReference type="PROSITE" id="PS50846"/>
    </source>
</evidence>
<dbReference type="Pfam" id="PF00122">
    <property type="entry name" value="E1-E2_ATPase"/>
    <property type="match status" value="1"/>
</dbReference>
<dbReference type="PRINTS" id="PR00119">
    <property type="entry name" value="CATATPASE"/>
</dbReference>
<evidence type="ECO:0000256" key="6">
    <source>
        <dbReference type="ARBA" id="ARBA00022840"/>
    </source>
</evidence>
<dbReference type="NCBIfam" id="TIGR01525">
    <property type="entry name" value="ATPase-IB_hvy"/>
    <property type="match status" value="1"/>
</dbReference>
<dbReference type="InterPro" id="IPR008250">
    <property type="entry name" value="ATPase_P-typ_transduc_dom_A_sf"/>
</dbReference>
<feature type="transmembrane region" description="Helical" evidence="10">
    <location>
        <begin position="156"/>
        <end position="174"/>
    </location>
</feature>
<dbReference type="AlphaFoldDB" id="A0A7J3Z842"/>
<dbReference type="GO" id="GO:0043682">
    <property type="term" value="F:P-type divalent copper transporter activity"/>
    <property type="evidence" value="ECO:0007669"/>
    <property type="project" value="TreeGrafter"/>
</dbReference>
<comment type="subcellular location">
    <subcellularLocation>
        <location evidence="1">Endomembrane system</location>
        <topology evidence="1">Multi-pass membrane protein</topology>
    </subcellularLocation>
</comment>
<reference evidence="12" key="1">
    <citation type="journal article" date="2020" name="mSystems">
        <title>Genome- and Community-Level Interaction Insights into Carbon Utilization and Element Cycling Functions of Hydrothermarchaeota in Hydrothermal Sediment.</title>
        <authorList>
            <person name="Zhou Z."/>
            <person name="Liu Y."/>
            <person name="Xu W."/>
            <person name="Pan J."/>
            <person name="Luo Z.H."/>
            <person name="Li M."/>
        </authorList>
    </citation>
    <scope>NUCLEOTIDE SEQUENCE [LARGE SCALE GENOMIC DNA]</scope>
    <source>
        <strain evidence="12">SpSt-1105</strain>
    </source>
</reference>
<evidence type="ECO:0000256" key="2">
    <source>
        <dbReference type="ARBA" id="ARBA00006024"/>
    </source>
</evidence>
<dbReference type="SUPFAM" id="SSF55008">
    <property type="entry name" value="HMA, heavy metal-associated domain"/>
    <property type="match status" value="2"/>
</dbReference>
<dbReference type="PANTHER" id="PTHR43520">
    <property type="entry name" value="ATP7, ISOFORM B"/>
    <property type="match status" value="1"/>
</dbReference>
<evidence type="ECO:0000256" key="4">
    <source>
        <dbReference type="ARBA" id="ARBA00022723"/>
    </source>
</evidence>
<dbReference type="CDD" id="cd00371">
    <property type="entry name" value="HMA"/>
    <property type="match status" value="1"/>
</dbReference>
<feature type="transmembrane region" description="Helical" evidence="10">
    <location>
        <begin position="248"/>
        <end position="267"/>
    </location>
</feature>
<dbReference type="InterPro" id="IPR006121">
    <property type="entry name" value="HMA_dom"/>
</dbReference>
<keyword evidence="5" id="KW-0547">Nucleotide-binding</keyword>
<feature type="transmembrane region" description="Helical" evidence="10">
    <location>
        <begin position="777"/>
        <end position="798"/>
    </location>
</feature>
<dbReference type="NCBIfam" id="TIGR01494">
    <property type="entry name" value="ATPase_P-type"/>
    <property type="match status" value="1"/>
</dbReference>
<dbReference type="GO" id="GO:0012505">
    <property type="term" value="C:endomembrane system"/>
    <property type="evidence" value="ECO:0007669"/>
    <property type="project" value="UniProtKB-SubCell"/>
</dbReference>
<dbReference type="InterPro" id="IPR023214">
    <property type="entry name" value="HAD_sf"/>
</dbReference>
<gene>
    <name evidence="12" type="ORF">ENM66_06595</name>
</gene>
<dbReference type="PANTHER" id="PTHR43520:SF8">
    <property type="entry name" value="P-TYPE CU(+) TRANSPORTER"/>
    <property type="match status" value="1"/>
</dbReference>
<dbReference type="InterPro" id="IPR027256">
    <property type="entry name" value="P-typ_ATPase_IB"/>
</dbReference>
<dbReference type="PROSITE" id="PS01047">
    <property type="entry name" value="HMA_1"/>
    <property type="match status" value="1"/>
</dbReference>
<evidence type="ECO:0000256" key="10">
    <source>
        <dbReference type="SAM" id="Phobius"/>
    </source>
</evidence>
<dbReference type="SFLD" id="SFLDS00003">
    <property type="entry name" value="Haloacid_Dehalogenase"/>
    <property type="match status" value="1"/>
</dbReference>
<dbReference type="InterPro" id="IPR018303">
    <property type="entry name" value="ATPase_P-typ_P_site"/>
</dbReference>
<keyword evidence="6" id="KW-0067">ATP-binding</keyword>
<dbReference type="Pfam" id="PF00702">
    <property type="entry name" value="Hydrolase"/>
    <property type="match status" value="1"/>
</dbReference>
<dbReference type="GO" id="GO:0005524">
    <property type="term" value="F:ATP binding"/>
    <property type="evidence" value="ECO:0007669"/>
    <property type="project" value="UniProtKB-KW"/>
</dbReference>
<dbReference type="GO" id="GO:0016020">
    <property type="term" value="C:membrane"/>
    <property type="evidence" value="ECO:0007669"/>
    <property type="project" value="InterPro"/>
</dbReference>
<feature type="transmembrane region" description="Helical" evidence="10">
    <location>
        <begin position="186"/>
        <end position="206"/>
    </location>
</feature>
<proteinExistence type="inferred from homology"/>
<feature type="domain" description="HMA" evidence="11">
    <location>
        <begin position="5"/>
        <end position="71"/>
    </location>
</feature>
<dbReference type="SUPFAM" id="SSF81665">
    <property type="entry name" value="Calcium ATPase, transmembrane domain M"/>
    <property type="match status" value="1"/>
</dbReference>
<accession>A0A7J3Z842</accession>
<dbReference type="InterPro" id="IPR001757">
    <property type="entry name" value="P_typ_ATPase"/>
</dbReference>
<evidence type="ECO:0000256" key="1">
    <source>
        <dbReference type="ARBA" id="ARBA00004127"/>
    </source>
</evidence>
<dbReference type="Gene3D" id="2.70.150.10">
    <property type="entry name" value="Calcium-transporting ATPase, cytoplasmic transduction domain A"/>
    <property type="match status" value="1"/>
</dbReference>
<dbReference type="InterPro" id="IPR044492">
    <property type="entry name" value="P_typ_ATPase_HD_dom"/>
</dbReference>
<dbReference type="Gene3D" id="3.30.70.100">
    <property type="match status" value="2"/>
</dbReference>
<feature type="transmembrane region" description="Helical" evidence="10">
    <location>
        <begin position="436"/>
        <end position="462"/>
    </location>
</feature>
<dbReference type="Pfam" id="PF00403">
    <property type="entry name" value="HMA"/>
    <property type="match status" value="1"/>
</dbReference>
<dbReference type="Gene3D" id="3.40.50.1000">
    <property type="entry name" value="HAD superfamily/HAD-like"/>
    <property type="match status" value="1"/>
</dbReference>
<dbReference type="InterPro" id="IPR023298">
    <property type="entry name" value="ATPase_P-typ_TM_dom_sf"/>
</dbReference>
<dbReference type="Gene3D" id="3.40.1110.10">
    <property type="entry name" value="Calcium-transporting ATPase, cytoplasmic domain N"/>
    <property type="match status" value="1"/>
</dbReference>
<evidence type="ECO:0000256" key="5">
    <source>
        <dbReference type="ARBA" id="ARBA00022741"/>
    </source>
</evidence>
<dbReference type="InterPro" id="IPR017969">
    <property type="entry name" value="Heavy-metal-associated_CS"/>
</dbReference>
<dbReference type="InterPro" id="IPR059000">
    <property type="entry name" value="ATPase_P-type_domA"/>
</dbReference>
<dbReference type="InterPro" id="IPR023299">
    <property type="entry name" value="ATPase_P-typ_cyto_dom_N"/>
</dbReference>
<dbReference type="PROSITE" id="PS00154">
    <property type="entry name" value="ATPASE_E1_E2"/>
    <property type="match status" value="1"/>
</dbReference>
<dbReference type="SFLD" id="SFLDG00002">
    <property type="entry name" value="C1.7:_P-type_atpase_like"/>
    <property type="match status" value="1"/>
</dbReference>
<feature type="transmembrane region" description="Helical" evidence="10">
    <location>
        <begin position="746"/>
        <end position="765"/>
    </location>
</feature>
<evidence type="ECO:0000313" key="12">
    <source>
        <dbReference type="EMBL" id="HHQ50999.1"/>
    </source>
</evidence>
<evidence type="ECO:0000256" key="7">
    <source>
        <dbReference type="ARBA" id="ARBA00022967"/>
    </source>
</evidence>
<dbReference type="GO" id="GO:0016887">
    <property type="term" value="F:ATP hydrolysis activity"/>
    <property type="evidence" value="ECO:0007669"/>
    <property type="project" value="InterPro"/>
</dbReference>
<feature type="transmembrane region" description="Helical" evidence="10">
    <location>
        <begin position="403"/>
        <end position="424"/>
    </location>
</feature>